<dbReference type="Proteomes" id="UP001208114">
    <property type="component" value="Unassembled WGS sequence"/>
</dbReference>
<proteinExistence type="predicted"/>
<dbReference type="Gene3D" id="1.10.10.10">
    <property type="entry name" value="Winged helix-like DNA-binding domain superfamily/Winged helix DNA-binding domain"/>
    <property type="match status" value="1"/>
</dbReference>
<keyword evidence="1 2" id="KW-0238">DNA-binding</keyword>
<evidence type="ECO:0000256" key="2">
    <source>
        <dbReference type="PROSITE-ProRule" id="PRU01091"/>
    </source>
</evidence>
<dbReference type="SMART" id="SM00862">
    <property type="entry name" value="Trans_reg_C"/>
    <property type="match status" value="1"/>
</dbReference>
<gene>
    <name evidence="5" type="ORF">N0B16_12805</name>
</gene>
<accession>A0ABT2W1Y1</accession>
<evidence type="ECO:0000313" key="6">
    <source>
        <dbReference type="Proteomes" id="UP001208114"/>
    </source>
</evidence>
<feature type="domain" description="OmpR/PhoB-type" evidence="4">
    <location>
        <begin position="199"/>
        <end position="296"/>
    </location>
</feature>
<dbReference type="InterPro" id="IPR016032">
    <property type="entry name" value="Sig_transdc_resp-reg_C-effctor"/>
</dbReference>
<protein>
    <submittedName>
        <fullName evidence="5">Winged helix-turn-helix domain-containing protein</fullName>
    </submittedName>
</protein>
<keyword evidence="3" id="KW-1133">Transmembrane helix</keyword>
<evidence type="ECO:0000313" key="5">
    <source>
        <dbReference type="EMBL" id="MCU7615319.1"/>
    </source>
</evidence>
<comment type="caution">
    <text evidence="5">The sequence shown here is derived from an EMBL/GenBank/DDBJ whole genome shotgun (WGS) entry which is preliminary data.</text>
</comment>
<feature type="transmembrane region" description="Helical" evidence="3">
    <location>
        <begin position="164"/>
        <end position="182"/>
    </location>
</feature>
<keyword evidence="3" id="KW-0812">Transmembrane</keyword>
<sequence>MPLSRNLLSGKRKYIFGFLLLSSIFLICAAFSTGNHDKFDYSRREVLLRRIGHELLLQSGDRTSRVLPIQKIAENEYRISFENELSFQPDSLVNLTKRVLAKDPTASDYIVSVLNCDDSSVAYGYAVAGHQEDDIVSCIGRKQPKGCYRISITFKPTGISTTKSGYLLGGLSFLALVGFIFWRSASGRSRKGLPENQHLDLFKLGALMFDAKNKTLNINEKTVALTATESRVLFIFAESPNEIIERSRLQREIWEDDGVIVGRSLDMFISKLRKKLEIDPDIKIVVIRGKGYRLETGA</sequence>
<dbReference type="SUPFAM" id="SSF46894">
    <property type="entry name" value="C-terminal effector domain of the bipartite response regulators"/>
    <property type="match status" value="1"/>
</dbReference>
<keyword evidence="6" id="KW-1185">Reference proteome</keyword>
<name>A0ABT2W1Y1_9FLAO</name>
<dbReference type="InterPro" id="IPR001867">
    <property type="entry name" value="OmpR/PhoB-type_DNA-bd"/>
</dbReference>
<dbReference type="RefSeq" id="WP_262991340.1">
    <property type="nucleotide sequence ID" value="NZ_JAOTEN010000004.1"/>
</dbReference>
<dbReference type="Pfam" id="PF00486">
    <property type="entry name" value="Trans_reg_C"/>
    <property type="match status" value="1"/>
</dbReference>
<dbReference type="CDD" id="cd00383">
    <property type="entry name" value="trans_reg_C"/>
    <property type="match status" value="1"/>
</dbReference>
<dbReference type="InterPro" id="IPR036388">
    <property type="entry name" value="WH-like_DNA-bd_sf"/>
</dbReference>
<evidence type="ECO:0000256" key="1">
    <source>
        <dbReference type="ARBA" id="ARBA00023125"/>
    </source>
</evidence>
<dbReference type="EMBL" id="JAOTEN010000004">
    <property type="protein sequence ID" value="MCU7615319.1"/>
    <property type="molecule type" value="Genomic_DNA"/>
</dbReference>
<keyword evidence="3" id="KW-0472">Membrane</keyword>
<evidence type="ECO:0000256" key="3">
    <source>
        <dbReference type="SAM" id="Phobius"/>
    </source>
</evidence>
<evidence type="ECO:0000259" key="4">
    <source>
        <dbReference type="PROSITE" id="PS51755"/>
    </source>
</evidence>
<dbReference type="PROSITE" id="PS51755">
    <property type="entry name" value="OMPR_PHOB"/>
    <property type="match status" value="1"/>
</dbReference>
<feature type="DNA-binding region" description="OmpR/PhoB-type" evidence="2">
    <location>
        <begin position="199"/>
        <end position="296"/>
    </location>
</feature>
<organism evidence="5 6">
    <name type="scientific">Chryseobacterium gilvum</name>
    <dbReference type="NCBI Taxonomy" id="2976534"/>
    <lineage>
        <taxon>Bacteria</taxon>
        <taxon>Pseudomonadati</taxon>
        <taxon>Bacteroidota</taxon>
        <taxon>Flavobacteriia</taxon>
        <taxon>Flavobacteriales</taxon>
        <taxon>Weeksellaceae</taxon>
        <taxon>Chryseobacterium group</taxon>
        <taxon>Chryseobacterium</taxon>
    </lineage>
</organism>
<reference evidence="6" key="1">
    <citation type="submission" date="2023-07" db="EMBL/GenBank/DDBJ databases">
        <title>Chryseobacterium sp. GMJ5 Genome sequencing and assembly.</title>
        <authorList>
            <person name="Jung Y."/>
        </authorList>
    </citation>
    <scope>NUCLEOTIDE SEQUENCE [LARGE SCALE GENOMIC DNA]</scope>
    <source>
        <strain evidence="6">GMJ5</strain>
    </source>
</reference>